<dbReference type="InterPro" id="IPR038972">
    <property type="entry name" value="YiaA-like"/>
</dbReference>
<dbReference type="PANTHER" id="PTHR37290">
    <property type="entry name" value="INNER MEMBRANE PROTEIN YIAA-RELATED"/>
    <property type="match status" value="1"/>
</dbReference>
<organism evidence="3 4">
    <name type="scientific">Thermoflexibacter ruber</name>
    <dbReference type="NCBI Taxonomy" id="1003"/>
    <lineage>
        <taxon>Bacteria</taxon>
        <taxon>Pseudomonadati</taxon>
        <taxon>Bacteroidota</taxon>
        <taxon>Cytophagia</taxon>
        <taxon>Cytophagales</taxon>
        <taxon>Thermoflexibacteraceae</taxon>
        <taxon>Thermoflexibacter</taxon>
    </lineage>
</organism>
<protein>
    <recommendedName>
        <fullName evidence="2">YiaAB two helix domain-containing protein</fullName>
    </recommendedName>
</protein>
<accession>A0A1I2JZ73</accession>
<dbReference type="GO" id="GO:0006974">
    <property type="term" value="P:DNA damage response"/>
    <property type="evidence" value="ECO:0007669"/>
    <property type="project" value="TreeGrafter"/>
</dbReference>
<dbReference type="Pfam" id="PF05360">
    <property type="entry name" value="YiaAB"/>
    <property type="match status" value="1"/>
</dbReference>
<keyword evidence="1" id="KW-1133">Transmembrane helix</keyword>
<name>A0A1I2JZ73_9BACT</name>
<dbReference type="Proteomes" id="UP000199513">
    <property type="component" value="Unassembled WGS sequence"/>
</dbReference>
<feature type="domain" description="YiaAB two helix" evidence="2">
    <location>
        <begin position="14"/>
        <end position="66"/>
    </location>
</feature>
<sequence length="91" mass="10343">MEMDNLVSKNTPAWRFQTMLSFILSLGLTTIGIVYLPADLWVKGFLLMGLTFTVGSAFTLAKTLRDDYEAQKLINRIHSAKTEKILKDFEN</sequence>
<keyword evidence="1" id="KW-0812">Transmembrane</keyword>
<dbReference type="InterPro" id="IPR008024">
    <property type="entry name" value="YiaAB"/>
</dbReference>
<dbReference type="PANTHER" id="PTHR37290:SF1">
    <property type="entry name" value="INNER MEMBRANE PROTEIN YIAA"/>
    <property type="match status" value="1"/>
</dbReference>
<evidence type="ECO:0000313" key="3">
    <source>
        <dbReference type="EMBL" id="SFF60222.1"/>
    </source>
</evidence>
<keyword evidence="1" id="KW-0472">Membrane</keyword>
<evidence type="ECO:0000259" key="2">
    <source>
        <dbReference type="Pfam" id="PF05360"/>
    </source>
</evidence>
<dbReference type="STRING" id="1003.SAMN04488541_10774"/>
<evidence type="ECO:0000256" key="1">
    <source>
        <dbReference type="SAM" id="Phobius"/>
    </source>
</evidence>
<evidence type="ECO:0000313" key="4">
    <source>
        <dbReference type="Proteomes" id="UP000199513"/>
    </source>
</evidence>
<proteinExistence type="predicted"/>
<reference evidence="3 4" key="1">
    <citation type="submission" date="2016-10" db="EMBL/GenBank/DDBJ databases">
        <authorList>
            <person name="de Groot N.N."/>
        </authorList>
    </citation>
    <scope>NUCLEOTIDE SEQUENCE [LARGE SCALE GENOMIC DNA]</scope>
    <source>
        <strain>GEY</strain>
        <strain evidence="4">DSM 9560</strain>
    </source>
</reference>
<keyword evidence="4" id="KW-1185">Reference proteome</keyword>
<dbReference type="EMBL" id="FONY01000077">
    <property type="protein sequence ID" value="SFF60222.1"/>
    <property type="molecule type" value="Genomic_DNA"/>
</dbReference>
<dbReference type="GO" id="GO:0005886">
    <property type="term" value="C:plasma membrane"/>
    <property type="evidence" value="ECO:0007669"/>
    <property type="project" value="TreeGrafter"/>
</dbReference>
<dbReference type="AlphaFoldDB" id="A0A1I2JZ73"/>
<gene>
    <name evidence="3" type="ORF">SAMN04488541_10774</name>
</gene>
<dbReference type="RefSeq" id="WP_245764132.1">
    <property type="nucleotide sequence ID" value="NZ_FONY01000077.1"/>
</dbReference>
<feature type="transmembrane region" description="Helical" evidence="1">
    <location>
        <begin position="20"/>
        <end position="38"/>
    </location>
</feature>